<evidence type="ECO:0000313" key="2">
    <source>
        <dbReference type="Proteomes" id="UP001412067"/>
    </source>
</evidence>
<accession>A0ABR2LM15</accession>
<protein>
    <submittedName>
        <fullName evidence="1">Uncharacterized protein</fullName>
    </submittedName>
</protein>
<evidence type="ECO:0000313" key="1">
    <source>
        <dbReference type="EMBL" id="KAK8945345.1"/>
    </source>
</evidence>
<dbReference type="EMBL" id="JBBWWR010000017">
    <property type="protein sequence ID" value="KAK8945345.1"/>
    <property type="molecule type" value="Genomic_DNA"/>
</dbReference>
<organism evidence="1 2">
    <name type="scientific">Platanthera guangdongensis</name>
    <dbReference type="NCBI Taxonomy" id="2320717"/>
    <lineage>
        <taxon>Eukaryota</taxon>
        <taxon>Viridiplantae</taxon>
        <taxon>Streptophyta</taxon>
        <taxon>Embryophyta</taxon>
        <taxon>Tracheophyta</taxon>
        <taxon>Spermatophyta</taxon>
        <taxon>Magnoliopsida</taxon>
        <taxon>Liliopsida</taxon>
        <taxon>Asparagales</taxon>
        <taxon>Orchidaceae</taxon>
        <taxon>Orchidoideae</taxon>
        <taxon>Orchideae</taxon>
        <taxon>Orchidinae</taxon>
        <taxon>Platanthera</taxon>
    </lineage>
</organism>
<name>A0ABR2LM15_9ASPA</name>
<gene>
    <name evidence="1" type="ORF">KSP40_PGU009781</name>
</gene>
<keyword evidence="2" id="KW-1185">Reference proteome</keyword>
<comment type="caution">
    <text evidence="1">The sequence shown here is derived from an EMBL/GenBank/DDBJ whole genome shotgun (WGS) entry which is preliminary data.</text>
</comment>
<dbReference type="Proteomes" id="UP001412067">
    <property type="component" value="Unassembled WGS sequence"/>
</dbReference>
<sequence length="290" mass="33459">MAFGSIVVVGNNGCVVLEKVVTTIGDMGSGRTIFRDVDLGCVGLLDARTAWSAQHFTRPFCIAIITYLIMQQRSLPFWGLLSLLNSFIPHTPVRLRPVSSSDSRRAEFLQQALTTLVEQNSSRMTFLLSQAVPVRAFSHHQGAYLTELQSLPSSFSCDAHAQDHITQIPNVDGWVQKHRLFIEWKHNEAKWIYGRERLSWKATQDAGKLSCTTLEWRCGNCSVGKRVDRRSRWGRGRHREQWRRHMQRQSGQISREDCVVDASHWEEDFERRKLRQEERHVRTNCLLSKK</sequence>
<proteinExistence type="predicted"/>
<reference evidence="1 2" key="1">
    <citation type="journal article" date="2022" name="Nat. Plants">
        <title>Genomes of leafy and leafless Platanthera orchids illuminate the evolution of mycoheterotrophy.</title>
        <authorList>
            <person name="Li M.H."/>
            <person name="Liu K.W."/>
            <person name="Li Z."/>
            <person name="Lu H.C."/>
            <person name="Ye Q.L."/>
            <person name="Zhang D."/>
            <person name="Wang J.Y."/>
            <person name="Li Y.F."/>
            <person name="Zhong Z.M."/>
            <person name="Liu X."/>
            <person name="Yu X."/>
            <person name="Liu D.K."/>
            <person name="Tu X.D."/>
            <person name="Liu B."/>
            <person name="Hao Y."/>
            <person name="Liao X.Y."/>
            <person name="Jiang Y.T."/>
            <person name="Sun W.H."/>
            <person name="Chen J."/>
            <person name="Chen Y.Q."/>
            <person name="Ai Y."/>
            <person name="Zhai J.W."/>
            <person name="Wu S.S."/>
            <person name="Zhou Z."/>
            <person name="Hsiao Y.Y."/>
            <person name="Wu W.L."/>
            <person name="Chen Y.Y."/>
            <person name="Lin Y.F."/>
            <person name="Hsu J.L."/>
            <person name="Li C.Y."/>
            <person name="Wang Z.W."/>
            <person name="Zhao X."/>
            <person name="Zhong W.Y."/>
            <person name="Ma X.K."/>
            <person name="Ma L."/>
            <person name="Huang J."/>
            <person name="Chen G.Z."/>
            <person name="Huang M.Z."/>
            <person name="Huang L."/>
            <person name="Peng D.H."/>
            <person name="Luo Y.B."/>
            <person name="Zou S.Q."/>
            <person name="Chen S.P."/>
            <person name="Lan S."/>
            <person name="Tsai W.C."/>
            <person name="Van de Peer Y."/>
            <person name="Liu Z.J."/>
        </authorList>
    </citation>
    <scope>NUCLEOTIDE SEQUENCE [LARGE SCALE GENOMIC DNA]</scope>
    <source>
        <strain evidence="1">Lor288</strain>
    </source>
</reference>